<accession>A0A942T7Z1</accession>
<dbReference type="SMART" id="SM00267">
    <property type="entry name" value="GGDEF"/>
    <property type="match status" value="1"/>
</dbReference>
<dbReference type="EMBL" id="JAGYPE010000009">
    <property type="protein sequence ID" value="MBS4187864.1"/>
    <property type="molecule type" value="Genomic_DNA"/>
</dbReference>
<name>A0A942T7Z1_9BACI</name>
<dbReference type="CDD" id="cd01949">
    <property type="entry name" value="GGDEF"/>
    <property type="match status" value="1"/>
</dbReference>
<evidence type="ECO:0000313" key="5">
    <source>
        <dbReference type="Proteomes" id="UP000677265"/>
    </source>
</evidence>
<dbReference type="PROSITE" id="PS50887">
    <property type="entry name" value="GGDEF"/>
    <property type="match status" value="1"/>
</dbReference>
<comment type="caution">
    <text evidence="3">The sequence shown here is derived from an EMBL/GenBank/DDBJ whole genome shotgun (WGS) entry which is preliminary data.</text>
</comment>
<dbReference type="Gene3D" id="3.30.70.270">
    <property type="match status" value="1"/>
</dbReference>
<keyword evidence="5" id="KW-1185">Reference proteome</keyword>
<feature type="transmembrane region" description="Helical" evidence="1">
    <location>
        <begin position="70"/>
        <end position="88"/>
    </location>
</feature>
<gene>
    <name evidence="4" type="ORF">KHB02_006335</name>
    <name evidence="3" type="ORF">KHB02_41535</name>
</gene>
<dbReference type="NCBIfam" id="TIGR00254">
    <property type="entry name" value="GGDEF"/>
    <property type="match status" value="1"/>
</dbReference>
<dbReference type="PANTHER" id="PTHR45138:SF9">
    <property type="entry name" value="DIGUANYLATE CYCLASE DGCM-RELATED"/>
    <property type="match status" value="1"/>
</dbReference>
<dbReference type="SUPFAM" id="SSF55073">
    <property type="entry name" value="Nucleotide cyclase"/>
    <property type="match status" value="1"/>
</dbReference>
<feature type="transmembrane region" description="Helical" evidence="1">
    <location>
        <begin position="207"/>
        <end position="226"/>
    </location>
</feature>
<dbReference type="AlphaFoldDB" id="A0A942T7Z1"/>
<dbReference type="InterPro" id="IPR043128">
    <property type="entry name" value="Rev_trsase/Diguanyl_cyclase"/>
</dbReference>
<feature type="transmembrane region" description="Helical" evidence="1">
    <location>
        <begin position="138"/>
        <end position="166"/>
    </location>
</feature>
<dbReference type="GO" id="GO:0052621">
    <property type="term" value="F:diguanylate cyclase activity"/>
    <property type="evidence" value="ECO:0007669"/>
    <property type="project" value="UniProtKB-EC"/>
</dbReference>
<sequence>MHKAKLYEISLFTAALLAALSSSGILVDHSIFFKILIVYWFFSILYFRLRVFFKNGNTNIEYGISYDLSFVLFAGPLGLFIFETIYRFSVYIYRKWTKKADPTEFFDAFYNTGTFVITNSAAYLLFHYLHESFQAIPFGYWILIFLIVCITSYLSGTTMVILFLFLGEKISFKKAIDFIFKDISMLDYGKVSISNGLLFHFLQDQKWEMLIIVFILNYIVSHSFYLKSQNIQTKLERDQFEQMAYTDFLTGAFNRTFMDKKLAELSRSNENIGIVVTDIDKFKGINDSYNHAVGDKVIQQFAATLKSYLGPEDYLFRSGGEEFTLCLRNRNFQQTVDLVNDIRNGIEKGSVNAEYNGENILIFYTASFGLYYYKVNEYVSMEKAYILADELMFESKQLGKNHVSFLNGLINKEAAVT</sequence>
<evidence type="ECO:0000256" key="1">
    <source>
        <dbReference type="SAM" id="Phobius"/>
    </source>
</evidence>
<keyword evidence="1" id="KW-1133">Transmembrane helix</keyword>
<keyword evidence="1" id="KW-0472">Membrane</keyword>
<keyword evidence="1" id="KW-0812">Transmembrane</keyword>
<keyword evidence="3" id="KW-0548">Nucleotidyltransferase</keyword>
<keyword evidence="3" id="KW-0808">Transferase</keyword>
<evidence type="ECO:0000313" key="3">
    <source>
        <dbReference type="EMBL" id="MBS4187864.1"/>
    </source>
</evidence>
<dbReference type="EC" id="2.7.7.65" evidence="3"/>
<proteinExistence type="predicted"/>
<feature type="transmembrane region" description="Helical" evidence="1">
    <location>
        <begin position="108"/>
        <end position="126"/>
    </location>
</feature>
<evidence type="ECO:0000313" key="4">
    <source>
        <dbReference type="EMBL" id="MCH6265142.1"/>
    </source>
</evidence>
<dbReference type="PANTHER" id="PTHR45138">
    <property type="entry name" value="REGULATORY COMPONENTS OF SENSORY TRANSDUCTION SYSTEM"/>
    <property type="match status" value="1"/>
</dbReference>
<dbReference type="Proteomes" id="UP000677265">
    <property type="component" value="Unassembled WGS sequence"/>
</dbReference>
<reference evidence="3" key="1">
    <citation type="submission" date="2021-05" db="EMBL/GenBank/DDBJ databases">
        <title>Novel Bacillus species.</title>
        <authorList>
            <person name="Liu G."/>
        </authorList>
    </citation>
    <scope>NUCLEOTIDE SEQUENCE</scope>
    <source>
        <strain evidence="3 5">FJAT-50051</strain>
    </source>
</reference>
<dbReference type="InterPro" id="IPR000160">
    <property type="entry name" value="GGDEF_dom"/>
</dbReference>
<feature type="domain" description="GGDEF" evidence="2">
    <location>
        <begin position="270"/>
        <end position="408"/>
    </location>
</feature>
<protein>
    <submittedName>
        <fullName evidence="3">Diguanylate cyclase</fullName>
        <ecNumber evidence="3">2.7.7.65</ecNumber>
    </submittedName>
</protein>
<evidence type="ECO:0000259" key="2">
    <source>
        <dbReference type="PROSITE" id="PS50887"/>
    </source>
</evidence>
<dbReference type="Pfam" id="PF00990">
    <property type="entry name" value="GGDEF"/>
    <property type="match status" value="1"/>
</dbReference>
<dbReference type="EMBL" id="JAGYPE020000007">
    <property type="protein sequence ID" value="MCH6265142.1"/>
    <property type="molecule type" value="Genomic_DNA"/>
</dbReference>
<dbReference type="InterPro" id="IPR050469">
    <property type="entry name" value="Diguanylate_Cyclase"/>
</dbReference>
<dbReference type="RefSeq" id="WP_213147677.1">
    <property type="nucleotide sequence ID" value="NZ_JAGYPE020000007.1"/>
</dbReference>
<dbReference type="InterPro" id="IPR029787">
    <property type="entry name" value="Nucleotide_cyclase"/>
</dbReference>
<feature type="transmembrane region" description="Helical" evidence="1">
    <location>
        <begin position="31"/>
        <end position="49"/>
    </location>
</feature>
<organism evidence="3">
    <name type="scientific">Neobacillus citreus</name>
    <dbReference type="NCBI Taxonomy" id="2833578"/>
    <lineage>
        <taxon>Bacteria</taxon>
        <taxon>Bacillati</taxon>
        <taxon>Bacillota</taxon>
        <taxon>Bacilli</taxon>
        <taxon>Bacillales</taxon>
        <taxon>Bacillaceae</taxon>
        <taxon>Neobacillus</taxon>
    </lineage>
</organism>